<organism evidence="2 3">
    <name type="scientific">Cymbomonas tetramitiformis</name>
    <dbReference type="NCBI Taxonomy" id="36881"/>
    <lineage>
        <taxon>Eukaryota</taxon>
        <taxon>Viridiplantae</taxon>
        <taxon>Chlorophyta</taxon>
        <taxon>Pyramimonadophyceae</taxon>
        <taxon>Pyramimonadales</taxon>
        <taxon>Pyramimonadaceae</taxon>
        <taxon>Cymbomonas</taxon>
    </lineage>
</organism>
<dbReference type="AlphaFoldDB" id="A0AAE0C7W8"/>
<evidence type="ECO:0000313" key="2">
    <source>
        <dbReference type="EMBL" id="KAK3250081.1"/>
    </source>
</evidence>
<sequence>MRTAIKRLVSVRSPEKASFRNYNILQGNQVNEINGCVHHWLAILCIFGLLMLTLTLGLSRDSKRLSDAGDLGAEELQSCAEGVAEGITGMAKELLSSKPE</sequence>
<keyword evidence="3" id="KW-1185">Reference proteome</keyword>
<comment type="caution">
    <text evidence="2">The sequence shown here is derived from an EMBL/GenBank/DDBJ whole genome shotgun (WGS) entry which is preliminary data.</text>
</comment>
<evidence type="ECO:0000313" key="3">
    <source>
        <dbReference type="Proteomes" id="UP001190700"/>
    </source>
</evidence>
<gene>
    <name evidence="2" type="ORF">CYMTET_40523</name>
</gene>
<keyword evidence="1" id="KW-1133">Transmembrane helix</keyword>
<protein>
    <submittedName>
        <fullName evidence="2">Uncharacterized protein</fullName>
    </submittedName>
</protein>
<keyword evidence="1" id="KW-0812">Transmembrane</keyword>
<dbReference type="Proteomes" id="UP001190700">
    <property type="component" value="Unassembled WGS sequence"/>
</dbReference>
<proteinExistence type="predicted"/>
<feature type="non-terminal residue" evidence="2">
    <location>
        <position position="100"/>
    </location>
</feature>
<reference evidence="2 3" key="1">
    <citation type="journal article" date="2015" name="Genome Biol. Evol.">
        <title>Comparative Genomics of a Bacterivorous Green Alga Reveals Evolutionary Causalities and Consequences of Phago-Mixotrophic Mode of Nutrition.</title>
        <authorList>
            <person name="Burns J.A."/>
            <person name="Paasch A."/>
            <person name="Narechania A."/>
            <person name="Kim E."/>
        </authorList>
    </citation>
    <scope>NUCLEOTIDE SEQUENCE [LARGE SCALE GENOMIC DNA]</scope>
    <source>
        <strain evidence="2 3">PLY_AMNH</strain>
    </source>
</reference>
<evidence type="ECO:0000256" key="1">
    <source>
        <dbReference type="SAM" id="Phobius"/>
    </source>
</evidence>
<name>A0AAE0C7W8_9CHLO</name>
<feature type="transmembrane region" description="Helical" evidence="1">
    <location>
        <begin position="37"/>
        <end position="58"/>
    </location>
</feature>
<keyword evidence="1" id="KW-0472">Membrane</keyword>
<dbReference type="EMBL" id="LGRX02026933">
    <property type="protein sequence ID" value="KAK3250081.1"/>
    <property type="molecule type" value="Genomic_DNA"/>
</dbReference>
<accession>A0AAE0C7W8</accession>